<dbReference type="PANTHER" id="PTHR47478">
    <property type="match status" value="1"/>
</dbReference>
<dbReference type="NCBIfam" id="TIGR02254">
    <property type="entry name" value="YjjG_YfnB"/>
    <property type="match status" value="1"/>
</dbReference>
<dbReference type="InterPro" id="IPR023214">
    <property type="entry name" value="HAD_sf"/>
</dbReference>
<dbReference type="Pfam" id="PF00702">
    <property type="entry name" value="Hydrolase"/>
    <property type="match status" value="1"/>
</dbReference>
<dbReference type="NCBIfam" id="TIGR01509">
    <property type="entry name" value="HAD-SF-IA-v3"/>
    <property type="match status" value="1"/>
</dbReference>
<dbReference type="InterPro" id="IPR006439">
    <property type="entry name" value="HAD-SF_hydro_IA"/>
</dbReference>
<dbReference type="InterPro" id="IPR011951">
    <property type="entry name" value="HAD-SF_hydro_IA_YjjG/PynA"/>
</dbReference>
<organism evidence="1 2">
    <name type="scientific">Legionella cardiaca</name>
    <dbReference type="NCBI Taxonomy" id="1071983"/>
    <lineage>
        <taxon>Bacteria</taxon>
        <taxon>Pseudomonadati</taxon>
        <taxon>Pseudomonadota</taxon>
        <taxon>Gammaproteobacteria</taxon>
        <taxon>Legionellales</taxon>
        <taxon>Legionellaceae</taxon>
        <taxon>Legionella</taxon>
    </lineage>
</organism>
<dbReference type="PANTHER" id="PTHR47478:SF1">
    <property type="entry name" value="PYRIMIDINE 5'-NUCLEOTIDASE YJJG"/>
    <property type="match status" value="1"/>
</dbReference>
<protein>
    <submittedName>
        <fullName evidence="1">Pyrimidine 5'-nucleotidase</fullName>
        <ecNumber evidence="1">3.1.3.5</ecNumber>
    </submittedName>
</protein>
<dbReference type="PRINTS" id="PR00413">
    <property type="entry name" value="HADHALOGNASE"/>
</dbReference>
<evidence type="ECO:0000313" key="2">
    <source>
        <dbReference type="Proteomes" id="UP001222087"/>
    </source>
</evidence>
<dbReference type="EMBL" id="CP119078">
    <property type="protein sequence ID" value="WED42047.1"/>
    <property type="molecule type" value="Genomic_DNA"/>
</dbReference>
<dbReference type="NCBIfam" id="TIGR01549">
    <property type="entry name" value="HAD-SF-IA-v1"/>
    <property type="match status" value="1"/>
</dbReference>
<dbReference type="Proteomes" id="UP001222087">
    <property type="component" value="Chromosome"/>
</dbReference>
<accession>A0ABY8AN23</accession>
<name>A0ABY8AN23_9GAMM</name>
<dbReference type="InterPro" id="IPR036412">
    <property type="entry name" value="HAD-like_sf"/>
</dbReference>
<evidence type="ECO:0000313" key="1">
    <source>
        <dbReference type="EMBL" id="WED42047.1"/>
    </source>
</evidence>
<gene>
    <name evidence="1" type="primary">yjjG</name>
    <name evidence="1" type="ORF">PXX05_08885</name>
</gene>
<dbReference type="Gene3D" id="3.40.50.1000">
    <property type="entry name" value="HAD superfamily/HAD-like"/>
    <property type="match status" value="1"/>
</dbReference>
<keyword evidence="1" id="KW-0378">Hydrolase</keyword>
<dbReference type="SFLD" id="SFLDG01129">
    <property type="entry name" value="C1.5:_HAD__Beta-PGM__Phosphata"/>
    <property type="match status" value="1"/>
</dbReference>
<dbReference type="SUPFAM" id="SSF56784">
    <property type="entry name" value="HAD-like"/>
    <property type="match status" value="1"/>
</dbReference>
<dbReference type="Gene3D" id="1.10.150.240">
    <property type="entry name" value="Putative phosphatase, domain 2"/>
    <property type="match status" value="1"/>
</dbReference>
<dbReference type="SFLD" id="SFLDS00003">
    <property type="entry name" value="Haloacid_Dehalogenase"/>
    <property type="match status" value="1"/>
</dbReference>
<dbReference type="GO" id="GO:0008253">
    <property type="term" value="F:5'-nucleotidase activity"/>
    <property type="evidence" value="ECO:0007669"/>
    <property type="project" value="UniProtKB-EC"/>
</dbReference>
<dbReference type="InterPro" id="IPR052550">
    <property type="entry name" value="Pyrimidine_5'-ntase_YjjG"/>
</dbReference>
<dbReference type="NCBIfam" id="NF006976">
    <property type="entry name" value="PRK09449.1"/>
    <property type="match status" value="1"/>
</dbReference>
<dbReference type="RefSeq" id="WP_275087871.1">
    <property type="nucleotide sequence ID" value="NZ_CP119078.1"/>
</dbReference>
<keyword evidence="2" id="KW-1185">Reference proteome</keyword>
<reference evidence="1 2" key="1">
    <citation type="submission" date="2023-02" db="EMBL/GenBank/DDBJ databases">
        <title>Genome Sequence of L. cardiaca H63T.</title>
        <authorList>
            <person name="Lopez A.E."/>
            <person name="Cianciotto N.P."/>
        </authorList>
    </citation>
    <scope>NUCLEOTIDE SEQUENCE [LARGE SCALE GENOMIC DNA]</scope>
    <source>
        <strain evidence="1 2">H63</strain>
    </source>
</reference>
<proteinExistence type="predicted"/>
<dbReference type="SFLD" id="SFLDG01135">
    <property type="entry name" value="C1.5.6:_HAD__Beta-PGM__Phospha"/>
    <property type="match status" value="1"/>
</dbReference>
<dbReference type="InterPro" id="IPR023198">
    <property type="entry name" value="PGP-like_dom2"/>
</dbReference>
<sequence>MGQVKNYEWILFDADETLFSFDAFSGLQRLFLDFGINFTQQDFQEYQLVNKSLWVDYQNGAITAQQLQHLRFNKWANKLEISSKELSRAFLATMAEICTPLEGAVNLLATLQGRVKLGIITNGFIELQQVRLERTKLGGYFDLLVISEEVGVAKPDPAIFNYALSKMGNPAPERVLMVGDNPDSDILGGMNAGLDTCWFNADKKPIPSGLNPQYQISSLLELEGLLLNKTTVKPSYS</sequence>
<dbReference type="CDD" id="cd04305">
    <property type="entry name" value="HAD_Neu5Ac-Pase_like"/>
    <property type="match status" value="1"/>
</dbReference>
<dbReference type="EC" id="3.1.3.5" evidence="1"/>